<evidence type="ECO:0000313" key="3">
    <source>
        <dbReference type="EnsemblPlants" id="KQJ93751"/>
    </source>
</evidence>
<dbReference type="InParanoid" id="A0A0Q3F2R0"/>
<dbReference type="AlphaFoldDB" id="A0A0Q3F2R0"/>
<sequence length="84" mass="9421">MAAAAGGYRRRNCSSWRGLGRADEARVTSGCVESQAMEYSMERIIMSIFLLFSVFLLFVSSCSPAVSFVLSGRCNFFLLYRRCI</sequence>
<keyword evidence="1" id="KW-1133">Transmembrane helix</keyword>
<feature type="transmembrane region" description="Helical" evidence="1">
    <location>
        <begin position="44"/>
        <end position="70"/>
    </location>
</feature>
<organism evidence="2">
    <name type="scientific">Brachypodium distachyon</name>
    <name type="common">Purple false brome</name>
    <name type="synonym">Trachynia distachya</name>
    <dbReference type="NCBI Taxonomy" id="15368"/>
    <lineage>
        <taxon>Eukaryota</taxon>
        <taxon>Viridiplantae</taxon>
        <taxon>Streptophyta</taxon>
        <taxon>Embryophyta</taxon>
        <taxon>Tracheophyta</taxon>
        <taxon>Spermatophyta</taxon>
        <taxon>Magnoliopsida</taxon>
        <taxon>Liliopsida</taxon>
        <taxon>Poales</taxon>
        <taxon>Poaceae</taxon>
        <taxon>BOP clade</taxon>
        <taxon>Pooideae</taxon>
        <taxon>Stipodae</taxon>
        <taxon>Brachypodieae</taxon>
        <taxon>Brachypodium</taxon>
    </lineage>
</organism>
<reference evidence="2 3" key="1">
    <citation type="journal article" date="2010" name="Nature">
        <title>Genome sequencing and analysis of the model grass Brachypodium distachyon.</title>
        <authorList>
            <consortium name="International Brachypodium Initiative"/>
        </authorList>
    </citation>
    <scope>NUCLEOTIDE SEQUENCE [LARGE SCALE GENOMIC DNA]</scope>
    <source>
        <strain evidence="2 3">Bd21</strain>
    </source>
</reference>
<protein>
    <submittedName>
        <fullName evidence="2 3">Uncharacterized protein</fullName>
    </submittedName>
</protein>
<keyword evidence="1" id="KW-0812">Transmembrane</keyword>
<evidence type="ECO:0000256" key="1">
    <source>
        <dbReference type="SAM" id="Phobius"/>
    </source>
</evidence>
<reference evidence="2" key="2">
    <citation type="submission" date="2017-06" db="EMBL/GenBank/DDBJ databases">
        <title>WGS assembly of Brachypodium distachyon.</title>
        <authorList>
            <consortium name="The International Brachypodium Initiative"/>
            <person name="Lucas S."/>
            <person name="Harmon-Smith M."/>
            <person name="Lail K."/>
            <person name="Tice H."/>
            <person name="Grimwood J."/>
            <person name="Bruce D."/>
            <person name="Barry K."/>
            <person name="Shu S."/>
            <person name="Lindquist E."/>
            <person name="Wang M."/>
            <person name="Pitluck S."/>
            <person name="Vogel J.P."/>
            <person name="Garvin D.F."/>
            <person name="Mockler T.C."/>
            <person name="Schmutz J."/>
            <person name="Rokhsar D."/>
            <person name="Bevan M.W."/>
        </authorList>
    </citation>
    <scope>NUCLEOTIDE SEQUENCE</scope>
    <source>
        <strain evidence="2">Bd21</strain>
    </source>
</reference>
<proteinExistence type="predicted"/>
<reference evidence="3" key="3">
    <citation type="submission" date="2018-08" db="UniProtKB">
        <authorList>
            <consortium name="EnsemblPlants"/>
        </authorList>
    </citation>
    <scope>IDENTIFICATION</scope>
    <source>
        <strain evidence="3">cv. Bd21</strain>
    </source>
</reference>
<keyword evidence="1" id="KW-0472">Membrane</keyword>
<name>A0A0Q3F2R0_BRADI</name>
<dbReference type="EnsemblPlants" id="KQJ93751">
    <property type="protein sequence ID" value="KQJ93751"/>
    <property type="gene ID" value="BRADI_3g06493v3"/>
</dbReference>
<dbReference type="Gramene" id="KQJ93751">
    <property type="protein sequence ID" value="KQJ93751"/>
    <property type="gene ID" value="BRADI_3g06493v3"/>
</dbReference>
<gene>
    <name evidence="2" type="ORF">BRADI_3g06493v3</name>
</gene>
<dbReference type="EMBL" id="CM000882">
    <property type="protein sequence ID" value="KQJ93751.1"/>
    <property type="molecule type" value="Genomic_DNA"/>
</dbReference>
<dbReference type="Proteomes" id="UP000008810">
    <property type="component" value="Chromosome 3"/>
</dbReference>
<keyword evidence="4" id="KW-1185">Reference proteome</keyword>
<evidence type="ECO:0000313" key="2">
    <source>
        <dbReference type="EMBL" id="KQJ93751.1"/>
    </source>
</evidence>
<accession>A0A0Q3F2R0</accession>
<evidence type="ECO:0000313" key="4">
    <source>
        <dbReference type="Proteomes" id="UP000008810"/>
    </source>
</evidence>